<evidence type="ECO:0000313" key="1">
    <source>
        <dbReference type="EMBL" id="MBB6447931.1"/>
    </source>
</evidence>
<accession>A0A7X0HWA9</accession>
<dbReference type="Proteomes" id="UP000531594">
    <property type="component" value="Unassembled WGS sequence"/>
</dbReference>
<organism evidence="1 2">
    <name type="scientific">Bacillus benzoevorans</name>
    <dbReference type="NCBI Taxonomy" id="1456"/>
    <lineage>
        <taxon>Bacteria</taxon>
        <taxon>Bacillati</taxon>
        <taxon>Bacillota</taxon>
        <taxon>Bacilli</taxon>
        <taxon>Bacillales</taxon>
        <taxon>Bacillaceae</taxon>
        <taxon>Bacillus</taxon>
    </lineage>
</organism>
<keyword evidence="2" id="KW-1185">Reference proteome</keyword>
<dbReference type="AlphaFoldDB" id="A0A7X0HWA9"/>
<reference evidence="1 2" key="1">
    <citation type="submission" date="2020-08" db="EMBL/GenBank/DDBJ databases">
        <title>Genomic Encyclopedia of Type Strains, Phase IV (KMG-IV): sequencing the most valuable type-strain genomes for metagenomic binning, comparative biology and taxonomic classification.</title>
        <authorList>
            <person name="Goeker M."/>
        </authorList>
    </citation>
    <scope>NUCLEOTIDE SEQUENCE [LARGE SCALE GENOMIC DNA]</scope>
    <source>
        <strain evidence="1 2">DSM 5391</strain>
    </source>
</reference>
<protein>
    <submittedName>
        <fullName evidence="1">Uncharacterized protein</fullName>
    </submittedName>
</protein>
<sequence length="81" mass="9529">MKIYNKLKVCSIQFCTINISKDSTVVKDLLITARQLSESLGYFGEKKSLQSSFLFYKPYINVFYLRNYESKKSVSLKIQHY</sequence>
<dbReference type="EMBL" id="JACHGK010000035">
    <property type="protein sequence ID" value="MBB6447931.1"/>
    <property type="molecule type" value="Genomic_DNA"/>
</dbReference>
<name>A0A7X0HWA9_9BACI</name>
<comment type="caution">
    <text evidence="1">The sequence shown here is derived from an EMBL/GenBank/DDBJ whole genome shotgun (WGS) entry which is preliminary data.</text>
</comment>
<evidence type="ECO:0000313" key="2">
    <source>
        <dbReference type="Proteomes" id="UP000531594"/>
    </source>
</evidence>
<proteinExistence type="predicted"/>
<gene>
    <name evidence="1" type="ORF">HNR53_004653</name>
</gene>